<feature type="transmembrane region" description="Helical" evidence="1">
    <location>
        <begin position="244"/>
        <end position="265"/>
    </location>
</feature>
<feature type="transmembrane region" description="Helical" evidence="1">
    <location>
        <begin position="197"/>
        <end position="214"/>
    </location>
</feature>
<feature type="transmembrane region" description="Helical" evidence="1">
    <location>
        <begin position="150"/>
        <end position="168"/>
    </location>
</feature>
<feature type="transmembrane region" description="Helical" evidence="1">
    <location>
        <begin position="361"/>
        <end position="381"/>
    </location>
</feature>
<feature type="transmembrane region" description="Helical" evidence="1">
    <location>
        <begin position="388"/>
        <end position="407"/>
    </location>
</feature>
<name>A0A5J4RFP3_9ZZZZ</name>
<feature type="transmembrane region" description="Helical" evidence="1">
    <location>
        <begin position="94"/>
        <end position="114"/>
    </location>
</feature>
<protein>
    <recommendedName>
        <fullName evidence="3">Glycosyltransferase RgtA/B/C/D-like domain-containing protein</fullName>
    </recommendedName>
</protein>
<accession>A0A5J4RFP3</accession>
<dbReference type="EMBL" id="SNRY01001238">
    <property type="protein sequence ID" value="KAA6332459.1"/>
    <property type="molecule type" value="Genomic_DNA"/>
</dbReference>
<feature type="transmembrane region" description="Helical" evidence="1">
    <location>
        <begin position="175"/>
        <end position="191"/>
    </location>
</feature>
<gene>
    <name evidence="2" type="ORF">EZS27_019038</name>
</gene>
<reference evidence="2" key="1">
    <citation type="submission" date="2019-03" db="EMBL/GenBank/DDBJ databases">
        <title>Single cell metagenomics reveals metabolic interactions within the superorganism composed of flagellate Streblomastix strix and complex community of Bacteroidetes bacteria on its surface.</title>
        <authorList>
            <person name="Treitli S.C."/>
            <person name="Kolisko M."/>
            <person name="Husnik F."/>
            <person name="Keeling P."/>
            <person name="Hampl V."/>
        </authorList>
    </citation>
    <scope>NUCLEOTIDE SEQUENCE</scope>
    <source>
        <strain evidence="2">STM</strain>
    </source>
</reference>
<feature type="transmembrane region" description="Helical" evidence="1">
    <location>
        <begin position="6"/>
        <end position="28"/>
    </location>
</feature>
<dbReference type="AlphaFoldDB" id="A0A5J4RFP3"/>
<evidence type="ECO:0008006" key="3">
    <source>
        <dbReference type="Google" id="ProtNLM"/>
    </source>
</evidence>
<keyword evidence="1" id="KW-0812">Transmembrane</keyword>
<feature type="transmembrane region" description="Helical" evidence="1">
    <location>
        <begin position="322"/>
        <end position="341"/>
    </location>
</feature>
<feature type="transmembrane region" description="Helical" evidence="1">
    <location>
        <begin position="35"/>
        <end position="55"/>
    </location>
</feature>
<keyword evidence="1" id="KW-1133">Transmembrane helix</keyword>
<proteinExistence type="predicted"/>
<organism evidence="2">
    <name type="scientific">termite gut metagenome</name>
    <dbReference type="NCBI Taxonomy" id="433724"/>
    <lineage>
        <taxon>unclassified sequences</taxon>
        <taxon>metagenomes</taxon>
        <taxon>organismal metagenomes</taxon>
    </lineage>
</organism>
<sequence length="535" mass="63284">MSLYVLITLLLGIFFSLLFYTIINIYVTNKYWIRILFLLVLALLFKNDWGIHFYGLEYEDAYVFNFIARQFAHNIYSHSFLTDGILVGSMEDPIIMGTYGGHFITYPVFMSYFYRFLGFESHYICYINTFIEFLSLSILSIFPIKINKTNFGFLLPILYCIAPIMNVFSNTGFSETFSSFICLSFLLSAALYIENKSWYNCFFCIICLLLSFVCKRENVCLLIVPFSYVVWNYCRDKIVNKMDLVLFISSSFVLILYLTYIQNIFNIEQIESTDINSSTFSIHYFIQLFPIFIKSLFSINYFSISIYVLVVSAFFVWKRNEYWTLIFIILFAIYLLLYSLHYRGYFFVKYNELSVFETFRYINNFYYLVPLIAASALYKLFIKSKKWIIYLSCTVILIFSLSATFNFRKELSLIEDEDRFHATKIVCQFLEKEDDVVLITENILLYQLISNDKFTICDIAQFSSTNHVFYGKTNFILINDDSIDYLMKRFGISLNFISINPVLIYKNMKLYKIDLEKSSLTIVNNLKTERRCVMN</sequence>
<keyword evidence="1" id="KW-0472">Membrane</keyword>
<evidence type="ECO:0000256" key="1">
    <source>
        <dbReference type="SAM" id="Phobius"/>
    </source>
</evidence>
<comment type="caution">
    <text evidence="2">The sequence shown here is derived from an EMBL/GenBank/DDBJ whole genome shotgun (WGS) entry which is preliminary data.</text>
</comment>
<feature type="transmembrane region" description="Helical" evidence="1">
    <location>
        <begin position="285"/>
        <end position="310"/>
    </location>
</feature>
<evidence type="ECO:0000313" key="2">
    <source>
        <dbReference type="EMBL" id="KAA6332459.1"/>
    </source>
</evidence>
<feature type="transmembrane region" description="Helical" evidence="1">
    <location>
        <begin position="123"/>
        <end position="144"/>
    </location>
</feature>